<keyword evidence="2" id="KW-1185">Reference proteome</keyword>
<protein>
    <submittedName>
        <fullName evidence="1">Uncharacterized protein</fullName>
    </submittedName>
</protein>
<sequence length="346" mass="37983">MALEQSINADSKGKGGIVGISQTPTALNRWFLTAHERASITSALKQMYGLQSNEQELSEMEGDIQNLLSCFSTGLMTDPFYCGITDLMNLASGIVLPADLAEALVSCTNKGREHMTTFNEKRINTNTISFWDPISKVKVKTFETTVKKVQLKAADNHLITVKSDRDLFGRLMIVANAKEVNIREVLPYKLSPVPCSLAHNDGSLRKATKSDLASALEDGINSPARLPVLVSSVVYIVDGMALIQMHHSSGARTFGELAFRYFTIVIAYLSSDTCTSVHLVFDQYRRPQSKAESGPEEGPLMLLKLGQLALIHRCPSSGSSTSKTHKIRSTCVTFCLHHFARLDKKG</sequence>
<evidence type="ECO:0000313" key="1">
    <source>
        <dbReference type="EMBL" id="CAH3031801.1"/>
    </source>
</evidence>
<dbReference type="PANTHER" id="PTHR46704:SF1">
    <property type="entry name" value="TELOMERE LENGTH REGULATION PROTEIN TEL2 HOMOLOG"/>
    <property type="match status" value="1"/>
</dbReference>
<dbReference type="EMBL" id="CALNXJ010000001">
    <property type="protein sequence ID" value="CAH3031801.1"/>
    <property type="molecule type" value="Genomic_DNA"/>
</dbReference>
<proteinExistence type="predicted"/>
<accession>A0AAU9VNN7</accession>
<evidence type="ECO:0000313" key="2">
    <source>
        <dbReference type="Proteomes" id="UP001159428"/>
    </source>
</evidence>
<organism evidence="1 2">
    <name type="scientific">Pocillopora meandrina</name>
    <dbReference type="NCBI Taxonomy" id="46732"/>
    <lineage>
        <taxon>Eukaryota</taxon>
        <taxon>Metazoa</taxon>
        <taxon>Cnidaria</taxon>
        <taxon>Anthozoa</taxon>
        <taxon>Hexacorallia</taxon>
        <taxon>Scleractinia</taxon>
        <taxon>Astrocoeniina</taxon>
        <taxon>Pocilloporidae</taxon>
        <taxon>Pocillopora</taxon>
    </lineage>
</organism>
<comment type="caution">
    <text evidence="1">The sequence shown here is derived from an EMBL/GenBank/DDBJ whole genome shotgun (WGS) entry which is preliminary data.</text>
</comment>
<reference evidence="1 2" key="1">
    <citation type="submission" date="2022-05" db="EMBL/GenBank/DDBJ databases">
        <authorList>
            <consortium name="Genoscope - CEA"/>
            <person name="William W."/>
        </authorList>
    </citation>
    <scope>NUCLEOTIDE SEQUENCE [LARGE SCALE GENOMIC DNA]</scope>
</reference>
<dbReference type="Proteomes" id="UP001159428">
    <property type="component" value="Unassembled WGS sequence"/>
</dbReference>
<name>A0AAU9VNN7_9CNID</name>
<gene>
    <name evidence="1" type="ORF">PMEA_00000626</name>
</gene>
<dbReference type="AlphaFoldDB" id="A0AAU9VNN7"/>
<dbReference type="PANTHER" id="PTHR46704">
    <property type="entry name" value="CXC DOMAIN-CONTAINING PROTEIN-RELATED"/>
    <property type="match status" value="1"/>
</dbReference>